<dbReference type="GeneID" id="103386674"/>
<keyword evidence="5" id="KW-0206">Cytoskeleton</keyword>
<dbReference type="InterPro" id="IPR054709">
    <property type="entry name" value="CFAP107"/>
</dbReference>
<dbReference type="InterPro" id="IPR037662">
    <property type="entry name" value="CFAP68/107"/>
</dbReference>
<name>A0A3P8WRL4_CYNSE</name>
<dbReference type="KEGG" id="csem:103386674"/>
<evidence type="ECO:0000256" key="7">
    <source>
        <dbReference type="ARBA" id="ARBA00035003"/>
    </source>
</evidence>
<keyword evidence="6" id="KW-0966">Cell projection</keyword>
<keyword evidence="4" id="KW-0969">Cilium</keyword>
<evidence type="ECO:0000256" key="3">
    <source>
        <dbReference type="ARBA" id="ARBA00022846"/>
    </source>
</evidence>
<keyword evidence="10" id="KW-1185">Reference proteome</keyword>
<reference evidence="9" key="2">
    <citation type="submission" date="2025-08" db="UniProtKB">
        <authorList>
            <consortium name="Ensembl"/>
        </authorList>
    </citation>
    <scope>IDENTIFICATION</scope>
</reference>
<dbReference type="GO" id="GO:0005879">
    <property type="term" value="C:axonemal microtubule"/>
    <property type="evidence" value="ECO:0007669"/>
    <property type="project" value="TreeGrafter"/>
</dbReference>
<evidence type="ECO:0000256" key="4">
    <source>
        <dbReference type="ARBA" id="ARBA00023069"/>
    </source>
</evidence>
<dbReference type="OMA" id="TWEMHIK"/>
<dbReference type="AlphaFoldDB" id="A0A3P8WRL4"/>
<comment type="function">
    <text evidence="7">Microtubule inner protein (MIP) part of the dynein-decorated doublet microtubules (DMTs) in cilia axoneme, which is required for motile cilia beating.</text>
</comment>
<sequence>MERSKWAQTGWKIEQKFSNKVLLGNWSEERLEFTREPKTCESTNREDYRPHWDFRPDVSERGYALLRAEGLPSKELFGHYCKPSTDYMVTQYGASYGTKHTDIVPTLEQTGGSDRPISGSLLQSKKNRAENKHSHLPSVTLYRSTYQSHPHSAFCQTRFARASKMLSSHFYSPNHNNKDLNLRQRSVLQVPDVCVRPL</sequence>
<evidence type="ECO:0000313" key="10">
    <source>
        <dbReference type="Proteomes" id="UP000265120"/>
    </source>
</evidence>
<comment type="subcellular location">
    <subcellularLocation>
        <location evidence="1">Cytoplasm</location>
        <location evidence="1">Cytoskeleton</location>
        <location evidence="1">Flagellum axoneme</location>
    </subcellularLocation>
</comment>
<evidence type="ECO:0000256" key="6">
    <source>
        <dbReference type="ARBA" id="ARBA00023273"/>
    </source>
</evidence>
<reference evidence="9" key="3">
    <citation type="submission" date="2025-09" db="UniProtKB">
        <authorList>
            <consortium name="Ensembl"/>
        </authorList>
    </citation>
    <scope>IDENTIFICATION</scope>
</reference>
<dbReference type="RefSeq" id="XP_016892024.1">
    <property type="nucleotide sequence ID" value="XM_017036535.2"/>
</dbReference>
<dbReference type="GeneTree" id="ENSGT00940000177901"/>
<dbReference type="Pfam" id="PF22595">
    <property type="entry name" value="CFAP107"/>
    <property type="match status" value="1"/>
</dbReference>
<evidence type="ECO:0000313" key="9">
    <source>
        <dbReference type="Ensembl" id="ENSCSEP00000028141.1"/>
    </source>
</evidence>
<evidence type="ECO:0000256" key="5">
    <source>
        <dbReference type="ARBA" id="ARBA00023212"/>
    </source>
</evidence>
<reference evidence="9 10" key="1">
    <citation type="journal article" date="2014" name="Nat. Genet.">
        <title>Whole-genome sequence of a flatfish provides insights into ZW sex chromosome evolution and adaptation to a benthic lifestyle.</title>
        <authorList>
            <person name="Chen S."/>
            <person name="Zhang G."/>
            <person name="Shao C."/>
            <person name="Huang Q."/>
            <person name="Liu G."/>
            <person name="Zhang P."/>
            <person name="Song W."/>
            <person name="An N."/>
            <person name="Chalopin D."/>
            <person name="Volff J.N."/>
            <person name="Hong Y."/>
            <person name="Li Q."/>
            <person name="Sha Z."/>
            <person name="Zhou H."/>
            <person name="Xie M."/>
            <person name="Yu Q."/>
            <person name="Liu Y."/>
            <person name="Xiang H."/>
            <person name="Wang N."/>
            <person name="Wu K."/>
            <person name="Yang C."/>
            <person name="Zhou Q."/>
            <person name="Liao X."/>
            <person name="Yang L."/>
            <person name="Hu Q."/>
            <person name="Zhang J."/>
            <person name="Meng L."/>
            <person name="Jin L."/>
            <person name="Tian Y."/>
            <person name="Lian J."/>
            <person name="Yang J."/>
            <person name="Miao G."/>
            <person name="Liu S."/>
            <person name="Liang Z."/>
            <person name="Yan F."/>
            <person name="Li Y."/>
            <person name="Sun B."/>
            <person name="Zhang H."/>
            <person name="Zhang J."/>
            <person name="Zhu Y."/>
            <person name="Du M."/>
            <person name="Zhao Y."/>
            <person name="Schartl M."/>
            <person name="Tang Q."/>
            <person name="Wang J."/>
        </authorList>
    </citation>
    <scope>NUCLEOTIDE SEQUENCE</scope>
</reference>
<dbReference type="OrthoDB" id="8185227at2759"/>
<dbReference type="Ensembl" id="ENSCSET00000028516.1">
    <property type="protein sequence ID" value="ENSCSEP00000028141.1"/>
    <property type="gene ID" value="ENSCSEG00000017976.1"/>
</dbReference>
<proteinExistence type="predicted"/>
<protein>
    <submittedName>
        <fullName evidence="9">Chromosome 11 C1orf158 homolog</fullName>
    </submittedName>
</protein>
<dbReference type="PANTHER" id="PTHR31180:SF2">
    <property type="entry name" value="CILIA- AND FLAGELLA-ASSOCIATED PROTEIN 107"/>
    <property type="match status" value="1"/>
</dbReference>
<keyword evidence="3" id="KW-0282">Flagellum</keyword>
<keyword evidence="2" id="KW-0963">Cytoplasm</keyword>
<evidence type="ECO:0000256" key="2">
    <source>
        <dbReference type="ARBA" id="ARBA00022490"/>
    </source>
</evidence>
<comment type="subunit">
    <text evidence="8">Microtubule inner protein component of sperm flagellar doublet microtubules.</text>
</comment>
<dbReference type="PANTHER" id="PTHR31180">
    <property type="entry name" value="CILIA- AND FLAGELLA-ASSOCIATED PROTEIN 107-RELATED"/>
    <property type="match status" value="1"/>
</dbReference>
<dbReference type="Proteomes" id="UP000265120">
    <property type="component" value="Chromosome 11"/>
</dbReference>
<evidence type="ECO:0000256" key="8">
    <source>
        <dbReference type="ARBA" id="ARBA00046435"/>
    </source>
</evidence>
<dbReference type="GO" id="GO:0030317">
    <property type="term" value="P:flagellated sperm motility"/>
    <property type="evidence" value="ECO:0007669"/>
    <property type="project" value="InterPro"/>
</dbReference>
<dbReference type="CTD" id="93190"/>
<organism evidence="9 10">
    <name type="scientific">Cynoglossus semilaevis</name>
    <name type="common">Tongue sole</name>
    <dbReference type="NCBI Taxonomy" id="244447"/>
    <lineage>
        <taxon>Eukaryota</taxon>
        <taxon>Metazoa</taxon>
        <taxon>Chordata</taxon>
        <taxon>Craniata</taxon>
        <taxon>Vertebrata</taxon>
        <taxon>Euteleostomi</taxon>
        <taxon>Actinopterygii</taxon>
        <taxon>Neopterygii</taxon>
        <taxon>Teleostei</taxon>
        <taxon>Neoteleostei</taxon>
        <taxon>Acanthomorphata</taxon>
        <taxon>Carangaria</taxon>
        <taxon>Pleuronectiformes</taxon>
        <taxon>Pleuronectoidei</taxon>
        <taxon>Cynoglossidae</taxon>
        <taxon>Cynoglossinae</taxon>
        <taxon>Cynoglossus</taxon>
    </lineage>
</organism>
<evidence type="ECO:0000256" key="1">
    <source>
        <dbReference type="ARBA" id="ARBA00004611"/>
    </source>
</evidence>
<accession>A0A3P8WRL4</accession>